<evidence type="ECO:0000313" key="2">
    <source>
        <dbReference type="Proteomes" id="UP001163603"/>
    </source>
</evidence>
<protein>
    <submittedName>
        <fullName evidence="1">Uncharacterized protein</fullName>
    </submittedName>
</protein>
<sequence>MKKEPFGGMLTVTGLETLFMVPLSFILDKDPPIPVLSLMLKKLSYLAYRVLSGSWYIYDVNLLVEHDLETGADLPISDAYTINGQPGDFAECSKDRVDYGKTNLLRIVNAVMNAELFFAIAGHNITVVSQDAASLKPFVTSYIMIAPGQTMDVLVTANQKTLGGQYYIAGRQFYTDKTLFTGFNKFNATAILQYNNGNNTQDPETIELPPTLPSYEDYDAGISFRNRKRSLTVQDVPKNITTRMYIAGAQNQLMINVSGNVTFALAASLNNVSWVNPWMNVLQAHYQNLTGFYTDDFPDKPLEFYDFVSDTLPANTTESLLATKVKVLEYGEEVEMVFQAANVLNASEDHPMHLHGHSFHMVGAGGGNFDFDKDPQSYNLVDPPFVNTATLPKDGWIAVRFKALNPGVWLWHCHLDRHLSWEMNTVIIVQNGATPETSILPPPPHMPSCDAPSTIKKKTSQFSAKQTTT</sequence>
<dbReference type="Proteomes" id="UP001163603">
    <property type="component" value="Chromosome 10"/>
</dbReference>
<evidence type="ECO:0000313" key="1">
    <source>
        <dbReference type="EMBL" id="KAJ0025728.1"/>
    </source>
</evidence>
<name>A0ACC0XZN2_9ROSI</name>
<organism evidence="1 2">
    <name type="scientific">Pistacia integerrima</name>
    <dbReference type="NCBI Taxonomy" id="434235"/>
    <lineage>
        <taxon>Eukaryota</taxon>
        <taxon>Viridiplantae</taxon>
        <taxon>Streptophyta</taxon>
        <taxon>Embryophyta</taxon>
        <taxon>Tracheophyta</taxon>
        <taxon>Spermatophyta</taxon>
        <taxon>Magnoliopsida</taxon>
        <taxon>eudicotyledons</taxon>
        <taxon>Gunneridae</taxon>
        <taxon>Pentapetalae</taxon>
        <taxon>rosids</taxon>
        <taxon>malvids</taxon>
        <taxon>Sapindales</taxon>
        <taxon>Anacardiaceae</taxon>
        <taxon>Pistacia</taxon>
    </lineage>
</organism>
<comment type="caution">
    <text evidence="1">The sequence shown here is derived from an EMBL/GenBank/DDBJ whole genome shotgun (WGS) entry which is preliminary data.</text>
</comment>
<gene>
    <name evidence="1" type="ORF">Pint_07852</name>
</gene>
<accession>A0ACC0XZN2</accession>
<reference evidence="2" key="1">
    <citation type="journal article" date="2023" name="G3 (Bethesda)">
        <title>Genome assembly and association tests identify interacting loci associated with vigor, precocity, and sex in interspecific pistachio rootstocks.</title>
        <authorList>
            <person name="Palmer W."/>
            <person name="Jacygrad E."/>
            <person name="Sagayaradj S."/>
            <person name="Cavanaugh K."/>
            <person name="Han R."/>
            <person name="Bertier L."/>
            <person name="Beede B."/>
            <person name="Kafkas S."/>
            <person name="Golino D."/>
            <person name="Preece J."/>
            <person name="Michelmore R."/>
        </authorList>
    </citation>
    <scope>NUCLEOTIDE SEQUENCE [LARGE SCALE GENOMIC DNA]</scope>
</reference>
<dbReference type="EMBL" id="CM047745">
    <property type="protein sequence ID" value="KAJ0025728.1"/>
    <property type="molecule type" value="Genomic_DNA"/>
</dbReference>
<proteinExistence type="predicted"/>
<keyword evidence="2" id="KW-1185">Reference proteome</keyword>